<keyword evidence="1" id="KW-0812">Transmembrane</keyword>
<feature type="transmembrane region" description="Helical" evidence="1">
    <location>
        <begin position="107"/>
        <end position="130"/>
    </location>
</feature>
<accession>A0A7C4D2J2</accession>
<proteinExistence type="predicted"/>
<dbReference type="GO" id="GO:0005886">
    <property type="term" value="C:plasma membrane"/>
    <property type="evidence" value="ECO:0007669"/>
    <property type="project" value="UniProtKB-SubCell"/>
</dbReference>
<evidence type="ECO:0000256" key="1">
    <source>
        <dbReference type="SAM" id="Phobius"/>
    </source>
</evidence>
<keyword evidence="1" id="KW-0472">Membrane</keyword>
<keyword evidence="1" id="KW-1133">Transmembrane helix</keyword>
<feature type="transmembrane region" description="Helical" evidence="1">
    <location>
        <begin position="150"/>
        <end position="173"/>
    </location>
</feature>
<dbReference type="PANTHER" id="PTHR43471">
    <property type="entry name" value="ABC TRANSPORTER PERMEASE"/>
    <property type="match status" value="1"/>
</dbReference>
<gene>
    <name evidence="2" type="ORF">ENU21_02960</name>
</gene>
<name>A0A7C4D2J2_THEPE</name>
<reference evidence="2" key="1">
    <citation type="journal article" date="2020" name="mSystems">
        <title>Genome- and Community-Level Interaction Insights into Carbon Utilization and Element Cycling Functions of Hydrothermarchaeota in Hydrothermal Sediment.</title>
        <authorList>
            <person name="Zhou Z."/>
            <person name="Liu Y."/>
            <person name="Xu W."/>
            <person name="Pan J."/>
            <person name="Luo Z.H."/>
            <person name="Li M."/>
        </authorList>
    </citation>
    <scope>NUCLEOTIDE SEQUENCE</scope>
    <source>
        <strain evidence="2">SpSt-649</strain>
    </source>
</reference>
<feature type="transmembrane region" description="Helical" evidence="1">
    <location>
        <begin position="68"/>
        <end position="86"/>
    </location>
</feature>
<dbReference type="AlphaFoldDB" id="A0A7C4D2J2"/>
<dbReference type="PANTHER" id="PTHR43471:SF14">
    <property type="entry name" value="ABC-2 TYPE TRANSPORT SYSTEM PERMEASE PROTEIN"/>
    <property type="match status" value="1"/>
</dbReference>
<evidence type="ECO:0008006" key="3">
    <source>
        <dbReference type="Google" id="ProtNLM"/>
    </source>
</evidence>
<dbReference type="GO" id="GO:0140359">
    <property type="term" value="F:ABC-type transporter activity"/>
    <property type="evidence" value="ECO:0007669"/>
    <property type="project" value="InterPro"/>
</dbReference>
<comment type="caution">
    <text evidence="2">The sequence shown here is derived from an EMBL/GenBank/DDBJ whole genome shotgun (WGS) entry which is preliminary data.</text>
</comment>
<protein>
    <recommendedName>
        <fullName evidence="3">ABC transporter permease</fullName>
    </recommendedName>
</protein>
<evidence type="ECO:0000313" key="2">
    <source>
        <dbReference type="EMBL" id="HGM46702.1"/>
    </source>
</evidence>
<sequence length="314" mass="33865">MIEKALVVARKEILENLKSARYWGIVAIFILFYLAAASYAGFAVRGFAGMATFTRAAFGLGNQAVTTFQYVAPILGIALGFSAIAAEREKGTIRLVLSRPIFRDDFINGKVIAAVCLITLALGVSTAVSLPLAVIVQGINLTGEDLVRLLLLLLPATLLALVYYAMALFVSVLSSRSGQALVISLVVWIFFTFILPIVASLIAFQVLGPPPAFTGRPNATTPDVPGQEPSPVAQYRTQLNRITSSVQFFSPNARFSSVANAIFARQRTSAGSFAYVSIADALSRGWLDLTILAAYTAVFIALSYVVFLRRQEVR</sequence>
<dbReference type="Pfam" id="PF12679">
    <property type="entry name" value="ABC2_membrane_2"/>
    <property type="match status" value="1"/>
</dbReference>
<organism evidence="2">
    <name type="scientific">Thermofilum pendens</name>
    <dbReference type="NCBI Taxonomy" id="2269"/>
    <lineage>
        <taxon>Archaea</taxon>
        <taxon>Thermoproteota</taxon>
        <taxon>Thermoprotei</taxon>
        <taxon>Thermofilales</taxon>
        <taxon>Thermofilaceae</taxon>
        <taxon>Thermofilum</taxon>
    </lineage>
</organism>
<feature type="transmembrane region" description="Helical" evidence="1">
    <location>
        <begin position="180"/>
        <end position="207"/>
    </location>
</feature>
<feature type="transmembrane region" description="Helical" evidence="1">
    <location>
        <begin position="289"/>
        <end position="308"/>
    </location>
</feature>
<feature type="transmembrane region" description="Helical" evidence="1">
    <location>
        <begin position="21"/>
        <end position="48"/>
    </location>
</feature>
<dbReference type="EMBL" id="DTBQ01000085">
    <property type="protein sequence ID" value="HGM46702.1"/>
    <property type="molecule type" value="Genomic_DNA"/>
</dbReference>